<evidence type="ECO:0008006" key="4">
    <source>
        <dbReference type="Google" id="ProtNLM"/>
    </source>
</evidence>
<protein>
    <recommendedName>
        <fullName evidence="4">Integral membrane protein</fullName>
    </recommendedName>
</protein>
<feature type="compositionally biased region" description="Low complexity" evidence="1">
    <location>
        <begin position="117"/>
        <end position="129"/>
    </location>
</feature>
<accession>A0ABP6NPG6</accession>
<evidence type="ECO:0000313" key="2">
    <source>
        <dbReference type="EMBL" id="GAA3154686.1"/>
    </source>
</evidence>
<feature type="region of interest" description="Disordered" evidence="1">
    <location>
        <begin position="91"/>
        <end position="152"/>
    </location>
</feature>
<feature type="region of interest" description="Disordered" evidence="1">
    <location>
        <begin position="51"/>
        <end position="79"/>
    </location>
</feature>
<sequence>MDAVLLVGVDVLMLRMVFHGVPYFGPRLARAARSMVENRTTNPVARAVVRAGAPTAREQENVPRGPRTVPTPGRAMTQDRDVLFAAYGLRTRQRPGRLTTDSAIAQTQQDAQRRARLTAARRQAHAANPRPAPAAPNPTPPAPGPGAGGPTP</sequence>
<proteinExistence type="predicted"/>
<evidence type="ECO:0000313" key="3">
    <source>
        <dbReference type="Proteomes" id="UP001501637"/>
    </source>
</evidence>
<feature type="compositionally biased region" description="Low complexity" evidence="1">
    <location>
        <begin position="51"/>
        <end position="74"/>
    </location>
</feature>
<gene>
    <name evidence="2" type="ORF">GCM10010449_84700</name>
</gene>
<feature type="compositionally biased region" description="Pro residues" evidence="1">
    <location>
        <begin position="130"/>
        <end position="144"/>
    </location>
</feature>
<name>A0ABP6NPG6_9ACTN</name>
<comment type="caution">
    <text evidence="2">The sequence shown here is derived from an EMBL/GenBank/DDBJ whole genome shotgun (WGS) entry which is preliminary data.</text>
</comment>
<evidence type="ECO:0000256" key="1">
    <source>
        <dbReference type="SAM" id="MobiDB-lite"/>
    </source>
</evidence>
<organism evidence="2 3">
    <name type="scientific">Streptomyces rectiviolaceus</name>
    <dbReference type="NCBI Taxonomy" id="332591"/>
    <lineage>
        <taxon>Bacteria</taxon>
        <taxon>Bacillati</taxon>
        <taxon>Actinomycetota</taxon>
        <taxon>Actinomycetes</taxon>
        <taxon>Kitasatosporales</taxon>
        <taxon>Streptomycetaceae</taxon>
        <taxon>Streptomyces</taxon>
    </lineage>
</organism>
<dbReference type="Proteomes" id="UP001501637">
    <property type="component" value="Unassembled WGS sequence"/>
</dbReference>
<reference evidence="3" key="1">
    <citation type="journal article" date="2019" name="Int. J. Syst. Evol. Microbiol.">
        <title>The Global Catalogue of Microorganisms (GCM) 10K type strain sequencing project: providing services to taxonomists for standard genome sequencing and annotation.</title>
        <authorList>
            <consortium name="The Broad Institute Genomics Platform"/>
            <consortium name="The Broad Institute Genome Sequencing Center for Infectious Disease"/>
            <person name="Wu L."/>
            <person name="Ma J."/>
        </authorList>
    </citation>
    <scope>NUCLEOTIDE SEQUENCE [LARGE SCALE GENOMIC DNA]</scope>
    <source>
        <strain evidence="3">JCM 9092</strain>
    </source>
</reference>
<dbReference type="EMBL" id="BAAAUG010000261">
    <property type="protein sequence ID" value="GAA3154686.1"/>
    <property type="molecule type" value="Genomic_DNA"/>
</dbReference>
<keyword evidence="3" id="KW-1185">Reference proteome</keyword>